<dbReference type="HOGENOM" id="CLU_1604939_0_0_1"/>
<dbReference type="EMBL" id="KI392664">
    <property type="protein sequence ID" value="ERN11907.1"/>
    <property type="molecule type" value="Genomic_DNA"/>
</dbReference>
<evidence type="ECO:0000313" key="3">
    <source>
        <dbReference type="Proteomes" id="UP000017836"/>
    </source>
</evidence>
<evidence type="ECO:0000256" key="1">
    <source>
        <dbReference type="SAM" id="MobiDB-lite"/>
    </source>
</evidence>
<name>W1PPF4_AMBTC</name>
<accession>W1PPF4</accession>
<organism evidence="2 3">
    <name type="scientific">Amborella trichopoda</name>
    <dbReference type="NCBI Taxonomy" id="13333"/>
    <lineage>
        <taxon>Eukaryota</taxon>
        <taxon>Viridiplantae</taxon>
        <taxon>Streptophyta</taxon>
        <taxon>Embryophyta</taxon>
        <taxon>Tracheophyta</taxon>
        <taxon>Spermatophyta</taxon>
        <taxon>Magnoliopsida</taxon>
        <taxon>Amborellales</taxon>
        <taxon>Amborellaceae</taxon>
        <taxon>Amborella</taxon>
    </lineage>
</organism>
<dbReference type="Proteomes" id="UP000017836">
    <property type="component" value="Unassembled WGS sequence"/>
</dbReference>
<reference evidence="3" key="1">
    <citation type="journal article" date="2013" name="Science">
        <title>The Amborella genome and the evolution of flowering plants.</title>
        <authorList>
            <consortium name="Amborella Genome Project"/>
        </authorList>
    </citation>
    <scope>NUCLEOTIDE SEQUENCE [LARGE SCALE GENOMIC DNA]</scope>
</reference>
<gene>
    <name evidence="2" type="ORF">AMTR_s00020p00224020</name>
</gene>
<protein>
    <submittedName>
        <fullName evidence="2">Uncharacterized protein</fullName>
    </submittedName>
</protein>
<proteinExistence type="predicted"/>
<keyword evidence="3" id="KW-1185">Reference proteome</keyword>
<feature type="compositionally biased region" description="Low complexity" evidence="1">
    <location>
        <begin position="64"/>
        <end position="77"/>
    </location>
</feature>
<dbReference type="AlphaFoldDB" id="W1PPF4"/>
<evidence type="ECO:0000313" key="2">
    <source>
        <dbReference type="EMBL" id="ERN11907.1"/>
    </source>
</evidence>
<sequence length="166" mass="17550">MRHPSLAELSSQPPHCCPLSHSAALSLLSPPSSSPSTAICTQSPLSFSASFTPPPCSSLLHFHPPTTKSRTSPSPTSAAIPAQPQLSPATKPSPLSLSEATIFFFTACSHLLFPPHYFLSLTLSRLSVPLHDHLQPLAPSRSSATLPSPCCTFSLQNTQTNKPSSL</sequence>
<feature type="region of interest" description="Disordered" evidence="1">
    <location>
        <begin position="62"/>
        <end position="92"/>
    </location>
</feature>
<dbReference type="Gramene" id="ERN11907">
    <property type="protein sequence ID" value="ERN11907"/>
    <property type="gene ID" value="AMTR_s00020p00224020"/>
</dbReference>